<name>A0ABP8Y9B3_9MICO</name>
<keyword evidence="4 7" id="KW-1133">Transmembrane helix</keyword>
<evidence type="ECO:0000313" key="10">
    <source>
        <dbReference type="EMBL" id="GAA4723756.1"/>
    </source>
</evidence>
<keyword evidence="11" id="KW-1185">Reference proteome</keyword>
<feature type="domain" description="DUF2510" evidence="9">
    <location>
        <begin position="7"/>
        <end position="38"/>
    </location>
</feature>
<accession>A0ABP8Y9B3</accession>
<keyword evidence="2" id="KW-1003">Cell membrane</keyword>
<evidence type="ECO:0000256" key="5">
    <source>
        <dbReference type="ARBA" id="ARBA00023136"/>
    </source>
</evidence>
<sequence>MQTPTHAGWFDDPEDAEQLRYFDGVVWTKHTTPRSTRRAASTPVLPGQQQFPGQGHPPQYPGQVTPPRAAQPGSGPGPQQGSSGSPTSGPVQPPAPTPWQHPNQQFPGTPQHGQWTPPAYGGLPTAQPSTPDGQPLASYWQRVGAFILDWVIQGVIAAIVGYYFLAKAMGDYVDQFNTMMRNAENGQQPDLTALTNSIDTSALLAYSVVAIAVFVAYQTFFLTRLGATPGKLAVGISVRLRDRPGRLSTAEALRRVALPMALFVGQIVPVLGLLALLARVLDLLWASWDPQKQALHDKVGRTNVVVGRAPRR</sequence>
<evidence type="ECO:0000256" key="6">
    <source>
        <dbReference type="SAM" id="MobiDB-lite"/>
    </source>
</evidence>
<dbReference type="Pfam" id="PF10708">
    <property type="entry name" value="DUF2510"/>
    <property type="match status" value="1"/>
</dbReference>
<feature type="compositionally biased region" description="Low complexity" evidence="6">
    <location>
        <begin position="71"/>
        <end position="90"/>
    </location>
</feature>
<feature type="transmembrane region" description="Helical" evidence="7">
    <location>
        <begin position="203"/>
        <end position="222"/>
    </location>
</feature>
<keyword evidence="5 7" id="KW-0472">Membrane</keyword>
<reference evidence="11" key="1">
    <citation type="journal article" date="2019" name="Int. J. Syst. Evol. Microbiol.">
        <title>The Global Catalogue of Microorganisms (GCM) 10K type strain sequencing project: providing services to taxonomists for standard genome sequencing and annotation.</title>
        <authorList>
            <consortium name="The Broad Institute Genomics Platform"/>
            <consortium name="The Broad Institute Genome Sequencing Center for Infectious Disease"/>
            <person name="Wu L."/>
            <person name="Ma J."/>
        </authorList>
    </citation>
    <scope>NUCLEOTIDE SEQUENCE [LARGE SCALE GENOMIC DNA]</scope>
    <source>
        <strain evidence="11">JCM 18961</strain>
    </source>
</reference>
<dbReference type="InterPro" id="IPR051791">
    <property type="entry name" value="Pra-immunoreactive"/>
</dbReference>
<evidence type="ECO:0000256" key="4">
    <source>
        <dbReference type="ARBA" id="ARBA00022989"/>
    </source>
</evidence>
<proteinExistence type="predicted"/>
<dbReference type="Proteomes" id="UP001500556">
    <property type="component" value="Unassembled WGS sequence"/>
</dbReference>
<evidence type="ECO:0000259" key="9">
    <source>
        <dbReference type="Pfam" id="PF10708"/>
    </source>
</evidence>
<evidence type="ECO:0000256" key="3">
    <source>
        <dbReference type="ARBA" id="ARBA00022692"/>
    </source>
</evidence>
<dbReference type="EMBL" id="BAABLO010000011">
    <property type="protein sequence ID" value="GAA4723756.1"/>
    <property type="molecule type" value="Genomic_DNA"/>
</dbReference>
<feature type="transmembrane region" description="Helical" evidence="7">
    <location>
        <begin position="143"/>
        <end position="165"/>
    </location>
</feature>
<feature type="transmembrane region" description="Helical" evidence="7">
    <location>
        <begin position="256"/>
        <end position="278"/>
    </location>
</feature>
<dbReference type="InterPro" id="IPR010432">
    <property type="entry name" value="RDD"/>
</dbReference>
<feature type="domain" description="RDD" evidence="8">
    <location>
        <begin position="137"/>
        <end position="300"/>
    </location>
</feature>
<feature type="compositionally biased region" description="Polar residues" evidence="6">
    <location>
        <begin position="100"/>
        <end position="114"/>
    </location>
</feature>
<evidence type="ECO:0000256" key="7">
    <source>
        <dbReference type="SAM" id="Phobius"/>
    </source>
</evidence>
<evidence type="ECO:0000256" key="2">
    <source>
        <dbReference type="ARBA" id="ARBA00022475"/>
    </source>
</evidence>
<evidence type="ECO:0000256" key="1">
    <source>
        <dbReference type="ARBA" id="ARBA00004651"/>
    </source>
</evidence>
<dbReference type="RefSeq" id="WP_345503300.1">
    <property type="nucleotide sequence ID" value="NZ_BAABLO010000011.1"/>
</dbReference>
<evidence type="ECO:0000313" key="11">
    <source>
        <dbReference type="Proteomes" id="UP001500556"/>
    </source>
</evidence>
<evidence type="ECO:0008006" key="12">
    <source>
        <dbReference type="Google" id="ProtNLM"/>
    </source>
</evidence>
<protein>
    <recommendedName>
        <fullName evidence="12">RDD domain-containing protein</fullName>
    </recommendedName>
</protein>
<dbReference type="PANTHER" id="PTHR36115">
    <property type="entry name" value="PROLINE-RICH ANTIGEN HOMOLOG-RELATED"/>
    <property type="match status" value="1"/>
</dbReference>
<comment type="subcellular location">
    <subcellularLocation>
        <location evidence="1">Cell membrane</location>
        <topology evidence="1">Multi-pass membrane protein</topology>
    </subcellularLocation>
</comment>
<keyword evidence="3 7" id="KW-0812">Transmembrane</keyword>
<dbReference type="InterPro" id="IPR018929">
    <property type="entry name" value="DUF2510"/>
</dbReference>
<evidence type="ECO:0000259" key="8">
    <source>
        <dbReference type="Pfam" id="PF06271"/>
    </source>
</evidence>
<comment type="caution">
    <text evidence="10">The sequence shown here is derived from an EMBL/GenBank/DDBJ whole genome shotgun (WGS) entry which is preliminary data.</text>
</comment>
<feature type="region of interest" description="Disordered" evidence="6">
    <location>
        <begin position="31"/>
        <end position="132"/>
    </location>
</feature>
<dbReference type="Pfam" id="PF06271">
    <property type="entry name" value="RDD"/>
    <property type="match status" value="1"/>
</dbReference>
<organism evidence="10 11">
    <name type="scientific">Pedococcus ginsenosidimutans</name>
    <dbReference type="NCBI Taxonomy" id="490570"/>
    <lineage>
        <taxon>Bacteria</taxon>
        <taxon>Bacillati</taxon>
        <taxon>Actinomycetota</taxon>
        <taxon>Actinomycetes</taxon>
        <taxon>Micrococcales</taxon>
        <taxon>Intrasporangiaceae</taxon>
        <taxon>Pedococcus</taxon>
    </lineage>
</organism>
<gene>
    <name evidence="10" type="ORF">GCM10025782_22160</name>
</gene>
<feature type="compositionally biased region" description="Low complexity" evidence="6">
    <location>
        <begin position="38"/>
        <end position="63"/>
    </location>
</feature>